<feature type="compositionally biased region" description="Polar residues" evidence="1">
    <location>
        <begin position="1"/>
        <end position="20"/>
    </location>
</feature>
<keyword evidence="2" id="KW-0812">Transmembrane</keyword>
<feature type="region of interest" description="Disordered" evidence="1">
    <location>
        <begin position="1"/>
        <end position="30"/>
    </location>
</feature>
<dbReference type="PANTHER" id="PTHR31134:SF1">
    <property type="entry name" value="TRANSMEMBRANE PROTEIN 128"/>
    <property type="match status" value="1"/>
</dbReference>
<dbReference type="InterPro" id="IPR033579">
    <property type="entry name" value="TMEM128"/>
</dbReference>
<accession>A0A397FDI3</accession>
<feature type="transmembrane region" description="Helical" evidence="2">
    <location>
        <begin position="134"/>
        <end position="154"/>
    </location>
</feature>
<keyword evidence="2" id="KW-0472">Membrane</keyword>
<gene>
    <name evidence="3" type="ORF">DYB31_011591</name>
</gene>
<dbReference type="VEuPathDB" id="FungiDB:H257_13250"/>
<dbReference type="AlphaFoldDB" id="A0A397FDI3"/>
<reference evidence="3 4" key="1">
    <citation type="submission" date="2018-08" db="EMBL/GenBank/DDBJ databases">
        <title>Aphanomyces genome sequencing and annotation.</title>
        <authorList>
            <person name="Minardi D."/>
            <person name="Oidtmann B."/>
            <person name="Van Der Giezen M."/>
            <person name="Studholme D.J."/>
        </authorList>
    </citation>
    <scope>NUCLEOTIDE SEQUENCE [LARGE SCALE GENOMIC DNA]</scope>
    <source>
        <strain evidence="3 4">197901</strain>
    </source>
</reference>
<feature type="transmembrane region" description="Helical" evidence="2">
    <location>
        <begin position="60"/>
        <end position="79"/>
    </location>
</feature>
<feature type="transmembrane region" description="Helical" evidence="2">
    <location>
        <begin position="161"/>
        <end position="178"/>
    </location>
</feature>
<evidence type="ECO:0000256" key="1">
    <source>
        <dbReference type="SAM" id="MobiDB-lite"/>
    </source>
</evidence>
<organism evidence="3 4">
    <name type="scientific">Aphanomyces astaci</name>
    <name type="common">Crayfish plague agent</name>
    <dbReference type="NCBI Taxonomy" id="112090"/>
    <lineage>
        <taxon>Eukaryota</taxon>
        <taxon>Sar</taxon>
        <taxon>Stramenopiles</taxon>
        <taxon>Oomycota</taxon>
        <taxon>Saprolegniomycetes</taxon>
        <taxon>Saprolegniales</taxon>
        <taxon>Verrucalvaceae</taxon>
        <taxon>Aphanomyces</taxon>
    </lineage>
</organism>
<dbReference type="PANTHER" id="PTHR31134">
    <property type="entry name" value="TRANSMEMBRANE PROTEIN 128"/>
    <property type="match status" value="1"/>
</dbReference>
<comment type="caution">
    <text evidence="3">The sequence shown here is derived from an EMBL/GenBank/DDBJ whole genome shotgun (WGS) entry which is preliminary data.</text>
</comment>
<evidence type="ECO:0000313" key="3">
    <source>
        <dbReference type="EMBL" id="RHZ28288.1"/>
    </source>
</evidence>
<feature type="transmembrane region" description="Helical" evidence="2">
    <location>
        <begin position="91"/>
        <end position="114"/>
    </location>
</feature>
<proteinExistence type="predicted"/>
<dbReference type="Proteomes" id="UP000266196">
    <property type="component" value="Unassembled WGS sequence"/>
</dbReference>
<name>A0A397FDI3_APHAT</name>
<sequence>MSTSGGVRTRPSSYQRLPQTEESDVADAAVDSNAETEIAELKKRAQGKPPSRAEVVSTKIHALMWIVGAGFLLYYLDVLRVAFRDARVHRVYFNIGLVCFGINACITLYLSIWLPYVKKIDLEWSVYCPRMVPTATVVGIVCALMFTVGLWPVWGFFTPGILFVLFLGTLMTAHFLPAI</sequence>
<dbReference type="EMBL" id="QUTE01007676">
    <property type="protein sequence ID" value="RHZ28288.1"/>
    <property type="molecule type" value="Genomic_DNA"/>
</dbReference>
<evidence type="ECO:0000256" key="2">
    <source>
        <dbReference type="SAM" id="Phobius"/>
    </source>
</evidence>
<keyword evidence="2" id="KW-1133">Transmembrane helix</keyword>
<protein>
    <recommendedName>
        <fullName evidence="5">Transmembrane protein</fullName>
    </recommendedName>
</protein>
<evidence type="ECO:0000313" key="4">
    <source>
        <dbReference type="Proteomes" id="UP000266196"/>
    </source>
</evidence>
<evidence type="ECO:0008006" key="5">
    <source>
        <dbReference type="Google" id="ProtNLM"/>
    </source>
</evidence>
<dbReference type="Pfam" id="PF20479">
    <property type="entry name" value="TMEM128"/>
    <property type="match status" value="1"/>
</dbReference>